<dbReference type="AlphaFoldDB" id="A0A6V8KP99"/>
<evidence type="ECO:0000313" key="4">
    <source>
        <dbReference type="Proteomes" id="UP000482960"/>
    </source>
</evidence>
<feature type="transmembrane region" description="Helical" evidence="1">
    <location>
        <begin position="57"/>
        <end position="76"/>
    </location>
</feature>
<feature type="domain" description="DUF7144" evidence="2">
    <location>
        <begin position="13"/>
        <end position="127"/>
    </location>
</feature>
<protein>
    <recommendedName>
        <fullName evidence="2">DUF7144 domain-containing protein</fullName>
    </recommendedName>
</protein>
<feature type="transmembrane region" description="Helical" evidence="1">
    <location>
        <begin position="106"/>
        <end position="124"/>
    </location>
</feature>
<accession>A0A6V8KP99</accession>
<feature type="transmembrane region" description="Helical" evidence="1">
    <location>
        <begin position="12"/>
        <end position="37"/>
    </location>
</feature>
<gene>
    <name evidence="3" type="ORF">Prum_006340</name>
</gene>
<keyword evidence="1" id="KW-1133">Transmembrane helix</keyword>
<reference evidence="3 4" key="1">
    <citation type="submission" date="2020-03" db="EMBL/GenBank/DDBJ databases">
        <title>Whole genome shotgun sequence of Phytohabitans rumicis NBRC 108638.</title>
        <authorList>
            <person name="Komaki H."/>
            <person name="Tamura T."/>
        </authorList>
    </citation>
    <scope>NUCLEOTIDE SEQUENCE [LARGE SCALE GENOMIC DNA]</scope>
    <source>
        <strain evidence="3 4">NBRC 108638</strain>
    </source>
</reference>
<name>A0A6V8KP99_9ACTN</name>
<organism evidence="3 4">
    <name type="scientific">Phytohabitans rumicis</name>
    <dbReference type="NCBI Taxonomy" id="1076125"/>
    <lineage>
        <taxon>Bacteria</taxon>
        <taxon>Bacillati</taxon>
        <taxon>Actinomycetota</taxon>
        <taxon>Actinomycetes</taxon>
        <taxon>Micromonosporales</taxon>
        <taxon>Micromonosporaceae</taxon>
    </lineage>
</organism>
<keyword evidence="1" id="KW-0812">Transmembrane</keyword>
<dbReference type="Proteomes" id="UP000482960">
    <property type="component" value="Unassembled WGS sequence"/>
</dbReference>
<dbReference type="Pfam" id="PF23636">
    <property type="entry name" value="DUF7144"/>
    <property type="match status" value="1"/>
</dbReference>
<evidence type="ECO:0000256" key="1">
    <source>
        <dbReference type="SAM" id="Phobius"/>
    </source>
</evidence>
<dbReference type="EMBL" id="BLPG01000001">
    <property type="protein sequence ID" value="GFJ86992.1"/>
    <property type="molecule type" value="Genomic_DNA"/>
</dbReference>
<feature type="transmembrane region" description="Helical" evidence="1">
    <location>
        <begin position="81"/>
        <end position="100"/>
    </location>
</feature>
<dbReference type="RefSeq" id="WP_173073746.1">
    <property type="nucleotide sequence ID" value="NZ_BAABJB010000026.1"/>
</dbReference>
<reference evidence="3 4" key="2">
    <citation type="submission" date="2020-03" db="EMBL/GenBank/DDBJ databases">
        <authorList>
            <person name="Ichikawa N."/>
            <person name="Kimura A."/>
            <person name="Kitahashi Y."/>
            <person name="Uohara A."/>
        </authorList>
    </citation>
    <scope>NUCLEOTIDE SEQUENCE [LARGE SCALE GENOMIC DNA]</scope>
    <source>
        <strain evidence="3 4">NBRC 108638</strain>
    </source>
</reference>
<proteinExistence type="predicted"/>
<sequence>MVERTRSGAAVAWITFAAFMMVLIGSWWIIAGLAGLIDDDFYVTTRNYVFKFDTTTWGWIHLILGVLVLLAGFALVSGAVWARTVGVIMAFIAAIVGFGWLPWYPVWAVLIVVASAFVIWALTVHGRDMTEP</sequence>
<comment type="caution">
    <text evidence="3">The sequence shown here is derived from an EMBL/GenBank/DDBJ whole genome shotgun (WGS) entry which is preliminary data.</text>
</comment>
<evidence type="ECO:0000313" key="3">
    <source>
        <dbReference type="EMBL" id="GFJ86992.1"/>
    </source>
</evidence>
<evidence type="ECO:0000259" key="2">
    <source>
        <dbReference type="Pfam" id="PF23636"/>
    </source>
</evidence>
<dbReference type="InterPro" id="IPR055568">
    <property type="entry name" value="DUF7144"/>
</dbReference>
<keyword evidence="1" id="KW-0472">Membrane</keyword>
<keyword evidence="4" id="KW-1185">Reference proteome</keyword>